<evidence type="ECO:0000313" key="3">
    <source>
        <dbReference type="Proteomes" id="UP000282106"/>
    </source>
</evidence>
<name>A0A3N0VKZ6_9GAMM</name>
<dbReference type="CDD" id="cd03801">
    <property type="entry name" value="GT4_PimA-like"/>
    <property type="match status" value="1"/>
</dbReference>
<dbReference type="RefSeq" id="WP_123210250.1">
    <property type="nucleotide sequence ID" value="NZ_RJVO01000001.1"/>
</dbReference>
<reference evidence="2 3" key="1">
    <citation type="submission" date="2018-10" db="EMBL/GenBank/DDBJ databases">
        <authorList>
            <person name="Chen W.-M."/>
        </authorList>
    </citation>
    <scope>NUCLEOTIDE SEQUENCE [LARGE SCALE GENOMIC DNA]</scope>
    <source>
        <strain evidence="2 3">THS-13</strain>
    </source>
</reference>
<evidence type="ECO:0000259" key="1">
    <source>
        <dbReference type="Pfam" id="PF13439"/>
    </source>
</evidence>
<dbReference type="PANTHER" id="PTHR45947">
    <property type="entry name" value="SULFOQUINOVOSYL TRANSFERASE SQD2"/>
    <property type="match status" value="1"/>
</dbReference>
<feature type="domain" description="Glycosyltransferase subfamily 4-like N-terminal" evidence="1">
    <location>
        <begin position="30"/>
        <end position="179"/>
    </location>
</feature>
<dbReference type="PANTHER" id="PTHR45947:SF3">
    <property type="entry name" value="SULFOQUINOVOSYL TRANSFERASE SQD2"/>
    <property type="match status" value="1"/>
</dbReference>
<dbReference type="Pfam" id="PF13439">
    <property type="entry name" value="Glyco_transf_4"/>
    <property type="match status" value="1"/>
</dbReference>
<dbReference type="InterPro" id="IPR028098">
    <property type="entry name" value="Glyco_trans_4-like_N"/>
</dbReference>
<comment type="caution">
    <text evidence="2">The sequence shown here is derived from an EMBL/GenBank/DDBJ whole genome shotgun (WGS) entry which is preliminary data.</text>
</comment>
<dbReference type="Pfam" id="PF13692">
    <property type="entry name" value="Glyco_trans_1_4"/>
    <property type="match status" value="1"/>
</dbReference>
<keyword evidence="2" id="KW-0808">Transferase</keyword>
<dbReference type="SUPFAM" id="SSF53756">
    <property type="entry name" value="UDP-Glycosyltransferase/glycogen phosphorylase"/>
    <property type="match status" value="1"/>
</dbReference>
<organism evidence="2 3">
    <name type="scientific">Stagnimonas aquatica</name>
    <dbReference type="NCBI Taxonomy" id="2689987"/>
    <lineage>
        <taxon>Bacteria</taxon>
        <taxon>Pseudomonadati</taxon>
        <taxon>Pseudomonadota</taxon>
        <taxon>Gammaproteobacteria</taxon>
        <taxon>Nevskiales</taxon>
        <taxon>Nevskiaceae</taxon>
        <taxon>Stagnimonas</taxon>
    </lineage>
</organism>
<dbReference type="GO" id="GO:0016757">
    <property type="term" value="F:glycosyltransferase activity"/>
    <property type="evidence" value="ECO:0007669"/>
    <property type="project" value="UniProtKB-ARBA"/>
</dbReference>
<dbReference type="InterPro" id="IPR050194">
    <property type="entry name" value="Glycosyltransferase_grp1"/>
</dbReference>
<proteinExistence type="predicted"/>
<dbReference type="AlphaFoldDB" id="A0A3N0VKZ6"/>
<gene>
    <name evidence="2" type="ORF">ED208_02430</name>
</gene>
<dbReference type="Gene3D" id="3.40.50.2000">
    <property type="entry name" value="Glycogen Phosphorylase B"/>
    <property type="match status" value="2"/>
</dbReference>
<sequence>MRILVLSKRQYMGKDLLDDRYGRFYEIPASLASCGHEVIGVALSYRCRDERCYFGDTDSRPGIAWLGLNALPWGVWRYPWQLARIADNFRPDVVWACSDAFHAIFGALFSRATGVPLVIDLYDDFESYAATGLPGVAPAFRAACRRAAGLTVVSRTLRDRVVADYGIQAQPAVVGNGVRRDLFYPRDRRWARAALGLPVDARLVGTAGSLSADRDIGVLFEAFLALAESDPLLHLVVAGCRDGTPACYRHPRIIDLGVLALEQVPELISALDVAVVCNRNSAFGRCCFPQKFHEIAACGTPVVVARVGDVATLLADTPGRLYEPGDPVDLARRIAGQLIAPRPTTDIVVPGWGDWSAVVEQILADVAA</sequence>
<protein>
    <submittedName>
        <fullName evidence="2">Glycosyltransferase</fullName>
    </submittedName>
</protein>
<keyword evidence="3" id="KW-1185">Reference proteome</keyword>
<evidence type="ECO:0000313" key="2">
    <source>
        <dbReference type="EMBL" id="ROH93395.1"/>
    </source>
</evidence>
<dbReference type="InParanoid" id="A0A3N0VKZ6"/>
<accession>A0A3N0VKZ6</accession>
<dbReference type="EMBL" id="RJVO01000001">
    <property type="protein sequence ID" value="ROH93395.1"/>
    <property type="molecule type" value="Genomic_DNA"/>
</dbReference>
<dbReference type="Proteomes" id="UP000282106">
    <property type="component" value="Unassembled WGS sequence"/>
</dbReference>